<reference evidence="1" key="1">
    <citation type="submission" date="2021-12" db="EMBL/GenBank/DDBJ databases">
        <authorList>
            <person name="Zaccaron A."/>
            <person name="Stergiopoulos I."/>
        </authorList>
    </citation>
    <scope>NUCLEOTIDE SEQUENCE</scope>
    <source>
        <strain evidence="1">Race5_Kim</strain>
    </source>
</reference>
<gene>
    <name evidence="1" type="ORF">CLAFUR5_10649</name>
</gene>
<evidence type="ECO:0000313" key="1">
    <source>
        <dbReference type="EMBL" id="UJO20057.1"/>
    </source>
</evidence>
<proteinExistence type="predicted"/>
<name>A0A9Q8PCT2_PASFU</name>
<keyword evidence="2" id="KW-1185">Reference proteome</keyword>
<accession>A0A9Q8PCT2</accession>
<dbReference type="AlphaFoldDB" id="A0A9Q8PCT2"/>
<protein>
    <submittedName>
        <fullName evidence="1">Uncharacterized protein</fullName>
    </submittedName>
</protein>
<dbReference type="EMBL" id="CP090169">
    <property type="protein sequence ID" value="UJO20057.1"/>
    <property type="molecule type" value="Genomic_DNA"/>
</dbReference>
<sequence length="379" mass="43489">MATAEGANKFNQLQPIVLRIIANYDNMDLAQIVRLFPEEQELANVVCRALNALSLQCILSWYVTGGQSNLLSDLGNLRLQFQDHNFSALKVTPSHDKTDTYHVFVYGKYLLLHWNAGGTAPLDFAHELASIFRFPLDIIEERKVLELETFCELGLTQLRETLRKPAVLQVVYRAVEEWLSNYPNGLPNPTEIIHRQLRKAIIEYHPGMLDVLLKEKVQSVQRFDVEQFANMLHSNPWKREDAKTYATRQIAATNWHQEATLSLLFCSAFSWYHEYLRREDLRPLSAQLDKDLNACRGHNQRDPPVMYTNNAKDPLYQIVYGCYLMARTRESSMPVDLLARIVRVQSSGSESEHAREFLKWQKDALAHAHQPGTASGHGI</sequence>
<dbReference type="RefSeq" id="XP_047764423.1">
    <property type="nucleotide sequence ID" value="XM_047909797.1"/>
</dbReference>
<organism evidence="1 2">
    <name type="scientific">Passalora fulva</name>
    <name type="common">Tomato leaf mold</name>
    <name type="synonym">Cladosporium fulvum</name>
    <dbReference type="NCBI Taxonomy" id="5499"/>
    <lineage>
        <taxon>Eukaryota</taxon>
        <taxon>Fungi</taxon>
        <taxon>Dikarya</taxon>
        <taxon>Ascomycota</taxon>
        <taxon>Pezizomycotina</taxon>
        <taxon>Dothideomycetes</taxon>
        <taxon>Dothideomycetidae</taxon>
        <taxon>Mycosphaerellales</taxon>
        <taxon>Mycosphaerellaceae</taxon>
        <taxon>Fulvia</taxon>
    </lineage>
</organism>
<evidence type="ECO:0000313" key="2">
    <source>
        <dbReference type="Proteomes" id="UP000756132"/>
    </source>
</evidence>
<dbReference type="KEGG" id="ffu:CLAFUR5_10649"/>
<dbReference type="Proteomes" id="UP000756132">
    <property type="component" value="Chromosome 7"/>
</dbReference>
<reference evidence="1" key="2">
    <citation type="journal article" date="2022" name="Microb. Genom.">
        <title>A chromosome-scale genome assembly of the tomato pathogen Cladosporium fulvum reveals a compartmentalized genome architecture and the presence of a dispensable chromosome.</title>
        <authorList>
            <person name="Zaccaron A.Z."/>
            <person name="Chen L.H."/>
            <person name="Samaras A."/>
            <person name="Stergiopoulos I."/>
        </authorList>
    </citation>
    <scope>NUCLEOTIDE SEQUENCE</scope>
    <source>
        <strain evidence="1">Race5_Kim</strain>
    </source>
</reference>
<dbReference type="GeneID" id="71990527"/>